<dbReference type="Gene3D" id="2.60.40.10">
    <property type="entry name" value="Immunoglobulins"/>
    <property type="match status" value="3"/>
</dbReference>
<organism evidence="3 4">
    <name type="scientific">Magallana gigas</name>
    <name type="common">Pacific oyster</name>
    <name type="synonym">Crassostrea gigas</name>
    <dbReference type="NCBI Taxonomy" id="29159"/>
    <lineage>
        <taxon>Eukaryota</taxon>
        <taxon>Metazoa</taxon>
        <taxon>Spiralia</taxon>
        <taxon>Lophotrochozoa</taxon>
        <taxon>Mollusca</taxon>
        <taxon>Bivalvia</taxon>
        <taxon>Autobranchia</taxon>
        <taxon>Pteriomorphia</taxon>
        <taxon>Ostreida</taxon>
        <taxon>Ostreoidea</taxon>
        <taxon>Ostreidae</taxon>
        <taxon>Magallana</taxon>
    </lineage>
</organism>
<dbReference type="SUPFAM" id="SSF52540">
    <property type="entry name" value="P-loop containing nucleoside triphosphate hydrolases"/>
    <property type="match status" value="1"/>
</dbReference>
<sequence length="1168" mass="132886">MTSATLSQTQLNFARFSIVCIDINKLPLKDILTIFIPPTDLYQEIQNCDPLLKGKYTLNPDQRKTCCYSSRHSPDYSTFDITLLYRLIRNLCPSLEPTNKWGNKPASNDLDVGDDIERIRHLRNSIVAHSASAEIHNDVFKDLWSDVKCIIQRCQRYTTSNGCINDYNKMLIDLERKTFTFDEYTIQKARSGAICVFGEPEIFCGNTACFEAEITLEDDDFLPVSWDRVDGMHRKQLDVRDEKYRGSDNRQLLIHNVCKDDEAGYQAVLSRNYDVKILSNTVYLRPKGDLPCLEDLNVISKEGKIYIHYVFKVSENSPIKDIRWTKNNSELQVPCDKYRGGEKADSCFTILMAGEDDMGLYTCTVWNAVGSVSKNIKLGIPSAEIVSTSNSKVICGSDTTFDCTVSGYPSPDVVEWQHSPDGKLFIDLDTDTDKYLRSRSDKCSHSLLVRKASLKQQGYYQVFVSNSIGKCTSNKLFLQVTGSKPNLSEVTCSLHGHSVKLKCDVFLYDESPPLNNVYWTKGVKHNVIATNDGKYSGADINDPSLTIYNVNYDDAGEYQLLAVNPVGETWSTVILLGVPEVLLKECVKKEDGSLQFTMTIQSVPVPHSVKWNIKENNTDTFEPINVSAAEYIGTSNTFPHPVLVIKHKEKLDNCIFEIEVKNRIGEVKRMISGELLQEELKREKKTLGRFYAEGGFDIPFSIWLSELAKKFPKEKTDTLKFLIQLSCKIEDVAKLEEAETAQDCFKILFKENIISPSDVITMQFLLIRTQCDELEKECIEYAKQQMAMHFYEKPPENGYRNVRFHVVRYLQQFSKEDETKIRETVSRIVGCSIEDVGVNGYLYSSSFFLVLSIKEIYIERLFNMKQHDKEQLSTLSIDYFKDDFKTLHTADVKEKNKVMIDPTKSITESSKEYCIGGNGQDKLKQAGHFENTRRKMKHSTTDRTSQDDQDDICTLSDQWNSSSYLHGIGSCTTIQTEISDCFKFIKTFINDEHFVSHVRNHSTELKDIEEKLDQHLLDLKRTDGAIVFAGETSSGKSSIVNEIIGEKILPTGITTTTTRVCRVRHSEELIFAICDENDTEKVWIPFDNTIQLAEKFKEIGGTIDRDTYVDIYMPVPFQEGNITLVDTPGIGDIDQKEVTERMMKCLPNALAFVFVINVAQAGGFQKDR</sequence>
<dbReference type="GO" id="GO:0042981">
    <property type="term" value="P:regulation of apoptotic process"/>
    <property type="evidence" value="ECO:0007669"/>
    <property type="project" value="InterPro"/>
</dbReference>
<dbReference type="Pfam" id="PF07679">
    <property type="entry name" value="I-set"/>
    <property type="match status" value="3"/>
</dbReference>
<feature type="domain" description="Ig-like" evidence="2">
    <location>
        <begin position="291"/>
        <end position="379"/>
    </location>
</feature>
<accession>A0A8W8NZ32</accession>
<dbReference type="InterPro" id="IPR013783">
    <property type="entry name" value="Ig-like_fold"/>
</dbReference>
<dbReference type="InterPro" id="IPR011029">
    <property type="entry name" value="DEATH-like_dom_sf"/>
</dbReference>
<dbReference type="Proteomes" id="UP000005408">
    <property type="component" value="Unassembled WGS sequence"/>
</dbReference>
<dbReference type="Gene3D" id="1.10.533.10">
    <property type="entry name" value="Death Domain, Fas"/>
    <property type="match status" value="1"/>
</dbReference>
<dbReference type="PANTHER" id="PTHR26392:SF92">
    <property type="entry name" value="PROTEIN KINASE DOMAIN-CONTAINING PROTEIN"/>
    <property type="match status" value="1"/>
</dbReference>
<feature type="domain" description="Ig-like" evidence="2">
    <location>
        <begin position="381"/>
        <end position="481"/>
    </location>
</feature>
<dbReference type="PANTHER" id="PTHR26392">
    <property type="entry name" value="MITOGEN-ACTIVATED PROTEIN KINASE KINASE KINASE 7-RELATED"/>
    <property type="match status" value="1"/>
</dbReference>
<dbReference type="Pfam" id="PF00350">
    <property type="entry name" value="Dynamin_N"/>
    <property type="match status" value="1"/>
</dbReference>
<dbReference type="Pfam" id="PF18738">
    <property type="entry name" value="HEPN_DZIP3"/>
    <property type="match status" value="1"/>
</dbReference>
<feature type="domain" description="DED" evidence="1">
    <location>
        <begin position="699"/>
        <end position="780"/>
    </location>
</feature>
<dbReference type="EnsemblMetazoa" id="G8777.1">
    <property type="protein sequence ID" value="G8777.1:cds"/>
    <property type="gene ID" value="G8777"/>
</dbReference>
<dbReference type="CDD" id="cd00096">
    <property type="entry name" value="Ig"/>
    <property type="match status" value="1"/>
</dbReference>
<dbReference type="InterPro" id="IPR045063">
    <property type="entry name" value="Dynamin_N"/>
</dbReference>
<dbReference type="SUPFAM" id="SSF48726">
    <property type="entry name" value="Immunoglobulin"/>
    <property type="match status" value="3"/>
</dbReference>
<dbReference type="SMART" id="SM00409">
    <property type="entry name" value="IG"/>
    <property type="match status" value="3"/>
</dbReference>
<dbReference type="InterPro" id="IPR003598">
    <property type="entry name" value="Ig_sub2"/>
</dbReference>
<dbReference type="Gene3D" id="3.40.50.300">
    <property type="entry name" value="P-loop containing nucleotide triphosphate hydrolases"/>
    <property type="match status" value="1"/>
</dbReference>
<dbReference type="InterPro" id="IPR013098">
    <property type="entry name" value="Ig_I-set"/>
</dbReference>
<dbReference type="SMART" id="SM00408">
    <property type="entry name" value="IGc2"/>
    <property type="match status" value="3"/>
</dbReference>
<evidence type="ECO:0000259" key="2">
    <source>
        <dbReference type="PROSITE" id="PS50835"/>
    </source>
</evidence>
<protein>
    <submittedName>
        <fullName evidence="3">Uncharacterized protein</fullName>
    </submittedName>
</protein>
<proteinExistence type="predicted"/>
<dbReference type="InterPro" id="IPR001875">
    <property type="entry name" value="DED_dom"/>
</dbReference>
<dbReference type="PROSITE" id="PS50835">
    <property type="entry name" value="IG_LIKE"/>
    <property type="match status" value="3"/>
</dbReference>
<dbReference type="PROSITE" id="PS50168">
    <property type="entry name" value="DED"/>
    <property type="match status" value="1"/>
</dbReference>
<name>A0A8W8NZ32_MAGGI</name>
<dbReference type="InterPro" id="IPR003599">
    <property type="entry name" value="Ig_sub"/>
</dbReference>
<dbReference type="InterPro" id="IPR007110">
    <property type="entry name" value="Ig-like_dom"/>
</dbReference>
<dbReference type="AlphaFoldDB" id="A0A8W8NZ32"/>
<dbReference type="InterPro" id="IPR027417">
    <property type="entry name" value="P-loop_NTPase"/>
</dbReference>
<dbReference type="InterPro" id="IPR041249">
    <property type="entry name" value="HEPN_DZIP3"/>
</dbReference>
<evidence type="ECO:0000313" key="3">
    <source>
        <dbReference type="EnsemblMetazoa" id="G8777.1:cds"/>
    </source>
</evidence>
<feature type="domain" description="Ig-like" evidence="2">
    <location>
        <begin position="485"/>
        <end position="558"/>
    </location>
</feature>
<keyword evidence="4" id="KW-1185">Reference proteome</keyword>
<evidence type="ECO:0000313" key="4">
    <source>
        <dbReference type="Proteomes" id="UP000005408"/>
    </source>
</evidence>
<dbReference type="InterPro" id="IPR036179">
    <property type="entry name" value="Ig-like_dom_sf"/>
</dbReference>
<evidence type="ECO:0000259" key="1">
    <source>
        <dbReference type="PROSITE" id="PS50168"/>
    </source>
</evidence>
<reference evidence="3" key="1">
    <citation type="submission" date="2022-08" db="UniProtKB">
        <authorList>
            <consortium name="EnsemblMetazoa"/>
        </authorList>
    </citation>
    <scope>IDENTIFICATION</scope>
    <source>
        <strain evidence="3">05x7-T-G4-1.051#20</strain>
    </source>
</reference>